<evidence type="ECO:0000256" key="1">
    <source>
        <dbReference type="ARBA" id="ARBA00007734"/>
    </source>
</evidence>
<feature type="domain" description="Transglycosylase SLT" evidence="2">
    <location>
        <begin position="2"/>
        <end position="96"/>
    </location>
</feature>
<dbReference type="PROSITE" id="PS00922">
    <property type="entry name" value="TRANSGLYCOSYLASE"/>
    <property type="match status" value="1"/>
</dbReference>
<dbReference type="SUPFAM" id="SSF53955">
    <property type="entry name" value="Lysozyme-like"/>
    <property type="match status" value="1"/>
</dbReference>
<dbReference type="Pfam" id="PF01464">
    <property type="entry name" value="SLT"/>
    <property type="match status" value="1"/>
</dbReference>
<dbReference type="InterPro" id="IPR008258">
    <property type="entry name" value="Transglycosylase_SLT_dom_1"/>
</dbReference>
<name>A0ABS4DNT4_9GAMM</name>
<reference evidence="3 4" key="1">
    <citation type="submission" date="2021-04" db="EMBL/GenBank/DDBJ databases">
        <authorList>
            <person name="Huq M.A."/>
        </authorList>
    </citation>
    <scope>NUCLEOTIDE SEQUENCE [LARGE SCALE GENOMIC DNA]</scope>
    <source>
        <strain evidence="3 4">MAH-13</strain>
    </source>
</reference>
<protein>
    <submittedName>
        <fullName evidence="3">Lytic transglycosylase domain-containing protein</fullName>
    </submittedName>
</protein>
<dbReference type="Proteomes" id="UP000823790">
    <property type="component" value="Unassembled WGS sequence"/>
</dbReference>
<proteinExistence type="inferred from homology"/>
<dbReference type="PANTHER" id="PTHR37423:SF2">
    <property type="entry name" value="MEMBRANE-BOUND LYTIC MUREIN TRANSGLYCOSYLASE C"/>
    <property type="match status" value="1"/>
</dbReference>
<dbReference type="Gene3D" id="1.10.530.10">
    <property type="match status" value="1"/>
</dbReference>
<sequence>MASAESGVNEAFLRAVIHAESAFNPNALSLKGAQGLMQLMPGTASDMGVLDAFDAAQNIRGGARYLAQLLKTFDGDEQLAAAAYNAGPGAVLRYNGVPPYAETQVYVKRVGELRKRYGAAVRGSMTAMRGSGAP</sequence>
<comment type="similarity">
    <text evidence="1">Belongs to the transglycosylase Slt family.</text>
</comment>
<gene>
    <name evidence="3" type="ORF">J7I44_10305</name>
</gene>
<dbReference type="PANTHER" id="PTHR37423">
    <property type="entry name" value="SOLUBLE LYTIC MUREIN TRANSGLYCOSYLASE-RELATED"/>
    <property type="match status" value="1"/>
</dbReference>
<dbReference type="CDD" id="cd00254">
    <property type="entry name" value="LT-like"/>
    <property type="match status" value="1"/>
</dbReference>
<dbReference type="InterPro" id="IPR023346">
    <property type="entry name" value="Lysozyme-like_dom_sf"/>
</dbReference>
<dbReference type="InterPro" id="IPR000189">
    <property type="entry name" value="Transglyc_AS"/>
</dbReference>
<evidence type="ECO:0000313" key="3">
    <source>
        <dbReference type="EMBL" id="MBP1474692.1"/>
    </source>
</evidence>
<keyword evidence="4" id="KW-1185">Reference proteome</keyword>
<evidence type="ECO:0000259" key="2">
    <source>
        <dbReference type="Pfam" id="PF01464"/>
    </source>
</evidence>
<accession>A0ABS4DNT4</accession>
<dbReference type="EMBL" id="JAGJRS010000019">
    <property type="protein sequence ID" value="MBP1474692.1"/>
    <property type="molecule type" value="Genomic_DNA"/>
</dbReference>
<evidence type="ECO:0000313" key="4">
    <source>
        <dbReference type="Proteomes" id="UP000823790"/>
    </source>
</evidence>
<organism evidence="3 4">
    <name type="scientific">Frateuria flava</name>
    <dbReference type="NCBI Taxonomy" id="2821489"/>
    <lineage>
        <taxon>Bacteria</taxon>
        <taxon>Pseudomonadati</taxon>
        <taxon>Pseudomonadota</taxon>
        <taxon>Gammaproteobacteria</taxon>
        <taxon>Lysobacterales</taxon>
        <taxon>Rhodanobacteraceae</taxon>
        <taxon>Frateuria</taxon>
    </lineage>
</organism>
<comment type="caution">
    <text evidence="3">The sequence shown here is derived from an EMBL/GenBank/DDBJ whole genome shotgun (WGS) entry which is preliminary data.</text>
</comment>